<dbReference type="AlphaFoldDB" id="A0A438DMI5"/>
<accession>A0A438DMI5</accession>
<comment type="caution">
    <text evidence="2">The sequence shown here is derived from an EMBL/GenBank/DDBJ whole genome shotgun (WGS) entry which is preliminary data.</text>
</comment>
<name>A0A438DMI5_VITVI</name>
<protein>
    <submittedName>
        <fullName evidence="2">Uncharacterized protein</fullName>
    </submittedName>
</protein>
<sequence length="84" mass="9836">MKWFEQVVLRVESCNMDVIVQIFKRNICPGMSFFKSLMKKFVSKDGRSVQTSKQLLYARRQRPHDYSTGPDHQSLGQARPCKKL</sequence>
<evidence type="ECO:0000256" key="1">
    <source>
        <dbReference type="SAM" id="MobiDB-lite"/>
    </source>
</evidence>
<dbReference type="Proteomes" id="UP000288805">
    <property type="component" value="Unassembled WGS sequence"/>
</dbReference>
<evidence type="ECO:0000313" key="2">
    <source>
        <dbReference type="EMBL" id="RVW36667.1"/>
    </source>
</evidence>
<gene>
    <name evidence="2" type="ORF">CK203_104654</name>
</gene>
<dbReference type="EMBL" id="QGNW01001567">
    <property type="protein sequence ID" value="RVW36667.1"/>
    <property type="molecule type" value="Genomic_DNA"/>
</dbReference>
<feature type="region of interest" description="Disordered" evidence="1">
    <location>
        <begin position="60"/>
        <end position="84"/>
    </location>
</feature>
<proteinExistence type="predicted"/>
<organism evidence="2 3">
    <name type="scientific">Vitis vinifera</name>
    <name type="common">Grape</name>
    <dbReference type="NCBI Taxonomy" id="29760"/>
    <lineage>
        <taxon>Eukaryota</taxon>
        <taxon>Viridiplantae</taxon>
        <taxon>Streptophyta</taxon>
        <taxon>Embryophyta</taxon>
        <taxon>Tracheophyta</taxon>
        <taxon>Spermatophyta</taxon>
        <taxon>Magnoliopsida</taxon>
        <taxon>eudicotyledons</taxon>
        <taxon>Gunneridae</taxon>
        <taxon>Pentapetalae</taxon>
        <taxon>rosids</taxon>
        <taxon>Vitales</taxon>
        <taxon>Vitaceae</taxon>
        <taxon>Viteae</taxon>
        <taxon>Vitis</taxon>
    </lineage>
</organism>
<evidence type="ECO:0000313" key="3">
    <source>
        <dbReference type="Proteomes" id="UP000288805"/>
    </source>
</evidence>
<reference evidence="2 3" key="1">
    <citation type="journal article" date="2018" name="PLoS Genet.">
        <title>Population sequencing reveals clonal diversity and ancestral inbreeding in the grapevine cultivar Chardonnay.</title>
        <authorList>
            <person name="Roach M.J."/>
            <person name="Johnson D.L."/>
            <person name="Bohlmann J."/>
            <person name="van Vuuren H.J."/>
            <person name="Jones S.J."/>
            <person name="Pretorius I.S."/>
            <person name="Schmidt S.A."/>
            <person name="Borneman A.R."/>
        </authorList>
    </citation>
    <scope>NUCLEOTIDE SEQUENCE [LARGE SCALE GENOMIC DNA]</scope>
    <source>
        <strain evidence="3">cv. Chardonnay</strain>
        <tissue evidence="2">Leaf</tissue>
    </source>
</reference>